<comment type="caution">
    <text evidence="1">The sequence shown here is derived from an EMBL/GenBank/DDBJ whole genome shotgun (WGS) entry which is preliminary data.</text>
</comment>
<proteinExistence type="predicted"/>
<accession>A0ACB7PE62</accession>
<organism evidence="1 2">
    <name type="scientific">Chaetomium tenue</name>
    <dbReference type="NCBI Taxonomy" id="1854479"/>
    <lineage>
        <taxon>Eukaryota</taxon>
        <taxon>Fungi</taxon>
        <taxon>Dikarya</taxon>
        <taxon>Ascomycota</taxon>
        <taxon>Pezizomycotina</taxon>
        <taxon>Sordariomycetes</taxon>
        <taxon>Sordariomycetidae</taxon>
        <taxon>Sordariales</taxon>
        <taxon>Chaetomiaceae</taxon>
        <taxon>Chaetomium</taxon>
    </lineage>
</organism>
<dbReference type="Proteomes" id="UP000724584">
    <property type="component" value="Unassembled WGS sequence"/>
</dbReference>
<name>A0ACB7PE62_9PEZI</name>
<keyword evidence="2" id="KW-1185">Reference proteome</keyword>
<reference evidence="1 2" key="1">
    <citation type="journal article" date="2021" name="Nat. Commun.">
        <title>Genetic determinants of endophytism in the Arabidopsis root mycobiome.</title>
        <authorList>
            <person name="Mesny F."/>
            <person name="Miyauchi S."/>
            <person name="Thiergart T."/>
            <person name="Pickel B."/>
            <person name="Atanasova L."/>
            <person name="Karlsson M."/>
            <person name="Huettel B."/>
            <person name="Barry K.W."/>
            <person name="Haridas S."/>
            <person name="Chen C."/>
            <person name="Bauer D."/>
            <person name="Andreopoulos W."/>
            <person name="Pangilinan J."/>
            <person name="LaButti K."/>
            <person name="Riley R."/>
            <person name="Lipzen A."/>
            <person name="Clum A."/>
            <person name="Drula E."/>
            <person name="Henrissat B."/>
            <person name="Kohler A."/>
            <person name="Grigoriev I.V."/>
            <person name="Martin F.M."/>
            <person name="Hacquard S."/>
        </authorList>
    </citation>
    <scope>NUCLEOTIDE SEQUENCE [LARGE SCALE GENOMIC DNA]</scope>
    <source>
        <strain evidence="1 2">MPI-SDFR-AT-0079</strain>
    </source>
</reference>
<evidence type="ECO:0000313" key="1">
    <source>
        <dbReference type="EMBL" id="KAH6637365.1"/>
    </source>
</evidence>
<sequence length="165" mass="18607">MGAASRIALVALRVWQLICSIIVLGILARFLRVLSEAGATRDGRVIYGVVIASISILFAIVFIAPFLYSFLPFPIDFALFIMWLVLFCLLITRTGTNTCSSPWFWNYWGYYWGGWWRNPFSIINGPADIAYTGCGHWRTVLAFSFMAMFGFLVSACLVSFTIDRS</sequence>
<dbReference type="EMBL" id="JAGIZQ010000003">
    <property type="protein sequence ID" value="KAH6637365.1"/>
    <property type="molecule type" value="Genomic_DNA"/>
</dbReference>
<evidence type="ECO:0000313" key="2">
    <source>
        <dbReference type="Proteomes" id="UP000724584"/>
    </source>
</evidence>
<gene>
    <name evidence="1" type="ORF">F5144DRAFT_485468</name>
</gene>
<protein>
    <submittedName>
        <fullName evidence="1">Uncharacterized protein</fullName>
    </submittedName>
</protein>